<dbReference type="AlphaFoldDB" id="A0A9P4H8I8"/>
<accession>A0A9P4H8I8</accession>
<protein>
    <submittedName>
        <fullName evidence="1">Uncharacterized protein</fullName>
    </submittedName>
</protein>
<dbReference type="OrthoDB" id="3711089at2759"/>
<evidence type="ECO:0000313" key="1">
    <source>
        <dbReference type="EMBL" id="KAF2029695.1"/>
    </source>
</evidence>
<proteinExistence type="predicted"/>
<reference evidence="1" key="1">
    <citation type="journal article" date="2020" name="Stud. Mycol.">
        <title>101 Dothideomycetes genomes: a test case for predicting lifestyles and emergence of pathogens.</title>
        <authorList>
            <person name="Haridas S."/>
            <person name="Albert R."/>
            <person name="Binder M."/>
            <person name="Bloem J."/>
            <person name="Labutti K."/>
            <person name="Salamov A."/>
            <person name="Andreopoulos B."/>
            <person name="Baker S."/>
            <person name="Barry K."/>
            <person name="Bills G."/>
            <person name="Bluhm B."/>
            <person name="Cannon C."/>
            <person name="Castanera R."/>
            <person name="Culley D."/>
            <person name="Daum C."/>
            <person name="Ezra D."/>
            <person name="Gonzalez J."/>
            <person name="Henrissat B."/>
            <person name="Kuo A."/>
            <person name="Liang C."/>
            <person name="Lipzen A."/>
            <person name="Lutzoni F."/>
            <person name="Magnuson J."/>
            <person name="Mondo S."/>
            <person name="Nolan M."/>
            <person name="Ohm R."/>
            <person name="Pangilinan J."/>
            <person name="Park H.-J."/>
            <person name="Ramirez L."/>
            <person name="Alfaro M."/>
            <person name="Sun H."/>
            <person name="Tritt A."/>
            <person name="Yoshinaga Y."/>
            <person name="Zwiers L.-H."/>
            <person name="Turgeon B."/>
            <person name="Goodwin S."/>
            <person name="Spatafora J."/>
            <person name="Crous P."/>
            <person name="Grigoriev I."/>
        </authorList>
    </citation>
    <scope>NUCLEOTIDE SEQUENCE</scope>
    <source>
        <strain evidence="1">CBS 110217</strain>
    </source>
</reference>
<sequence length="174" mass="19660">MASFDKAKSLLTRVNVQAWAPLIFCEAFYSLPPLETVIFVDVDDTTFDRTVRRSLGRSVHKKLLVVGAYSPGSDVEDVEVCAHIHDGEHEVTLYRIEEPDDKTLALRPVTSTGHVALYPPFTDVGDDFGRVFAIFRYYFLAAGYINELVMHKNAPRIFTRKFDEACRWVANGGE</sequence>
<comment type="caution">
    <text evidence="1">The sequence shown here is derived from an EMBL/GenBank/DDBJ whole genome shotgun (WGS) entry which is preliminary data.</text>
</comment>
<dbReference type="EMBL" id="ML978198">
    <property type="protein sequence ID" value="KAF2029695.1"/>
    <property type="molecule type" value="Genomic_DNA"/>
</dbReference>
<organism evidence="1 2">
    <name type="scientific">Setomelanomma holmii</name>
    <dbReference type="NCBI Taxonomy" id="210430"/>
    <lineage>
        <taxon>Eukaryota</taxon>
        <taxon>Fungi</taxon>
        <taxon>Dikarya</taxon>
        <taxon>Ascomycota</taxon>
        <taxon>Pezizomycotina</taxon>
        <taxon>Dothideomycetes</taxon>
        <taxon>Pleosporomycetidae</taxon>
        <taxon>Pleosporales</taxon>
        <taxon>Pleosporineae</taxon>
        <taxon>Phaeosphaeriaceae</taxon>
        <taxon>Setomelanomma</taxon>
    </lineage>
</organism>
<keyword evidence="2" id="KW-1185">Reference proteome</keyword>
<dbReference type="Proteomes" id="UP000799777">
    <property type="component" value="Unassembled WGS sequence"/>
</dbReference>
<evidence type="ECO:0000313" key="2">
    <source>
        <dbReference type="Proteomes" id="UP000799777"/>
    </source>
</evidence>
<gene>
    <name evidence="1" type="ORF">EK21DRAFT_89629</name>
</gene>
<name>A0A9P4H8I8_9PLEO</name>